<evidence type="ECO:0000256" key="4">
    <source>
        <dbReference type="ARBA" id="ARBA00022490"/>
    </source>
</evidence>
<dbReference type="PANTHER" id="PTHR30544">
    <property type="entry name" value="23S RRNA METHYLTRANSFERASE"/>
    <property type="match status" value="1"/>
</dbReference>
<evidence type="ECO:0000256" key="5">
    <source>
        <dbReference type="ARBA" id="ARBA00022603"/>
    </source>
</evidence>
<dbReference type="GO" id="GO:0005737">
    <property type="term" value="C:cytoplasm"/>
    <property type="evidence" value="ECO:0007669"/>
    <property type="project" value="UniProtKB-SubCell"/>
</dbReference>
<keyword evidence="14" id="KW-1185">Reference proteome</keyword>
<dbReference type="InterPro" id="IPR013785">
    <property type="entry name" value="Aldolase_TIM"/>
</dbReference>
<comment type="subcellular location">
    <subcellularLocation>
        <location evidence="2">Cytoplasm</location>
    </subcellularLocation>
</comment>
<protein>
    <recommendedName>
        <fullName evidence="12">Radical SAM core domain-containing protein</fullName>
    </recommendedName>
</protein>
<sequence>MLSSHKSTSNEKKNLIGLTLQELIDTLSESIPTITPQKATRIFTHIYTQGQTNFHDMKVMITKREMDELADKFEIRYPMNICAETISPLDKTRKYLFDLHEDERKVEGVVMHFPERERITMCVSSQVGCSMNCSFCHTGSQKLERNLTAAEIVGQVMHAKQLYHNFPIHAYSLPIQTEKYREKRRKIVDNNSMNDIQLPIPDQMERITHIVFMGQGEPLYNHKNVFKAVKILNEQHGLNISRKRIGISTCGVVPIMRRVVTELGVDLLISLHATYNDLRDVLVPINKTYPLEYLFDTLREMIQKKELDRKVTFEYVMLRGVNDSIAEAHRLVELVKGITCAFHLIEFNTWPGAPYECSTPETIDAFGAVLRNAGIRTGVRRSKGKDIQAACGQLKTSEIVKSRRAEQLRRVSAKM</sequence>
<evidence type="ECO:0000313" key="13">
    <source>
        <dbReference type="EMBL" id="KAF0979472.1"/>
    </source>
</evidence>
<dbReference type="InterPro" id="IPR058240">
    <property type="entry name" value="rSAM_sf"/>
</dbReference>
<dbReference type="SUPFAM" id="SSF102114">
    <property type="entry name" value="Radical SAM enzymes"/>
    <property type="match status" value="1"/>
</dbReference>
<dbReference type="SFLD" id="SFLDS00029">
    <property type="entry name" value="Radical_SAM"/>
    <property type="match status" value="1"/>
</dbReference>
<evidence type="ECO:0000256" key="2">
    <source>
        <dbReference type="ARBA" id="ARBA00004496"/>
    </source>
</evidence>
<dbReference type="GO" id="GO:0051539">
    <property type="term" value="F:4 iron, 4 sulfur cluster binding"/>
    <property type="evidence" value="ECO:0007669"/>
    <property type="project" value="UniProtKB-KW"/>
</dbReference>
<dbReference type="GO" id="GO:0070475">
    <property type="term" value="P:rRNA base methylation"/>
    <property type="evidence" value="ECO:0007669"/>
    <property type="project" value="TreeGrafter"/>
</dbReference>
<dbReference type="OrthoDB" id="538249at2759"/>
<dbReference type="VEuPathDB" id="AmoebaDB:FDP41_001815"/>
<evidence type="ECO:0000256" key="6">
    <source>
        <dbReference type="ARBA" id="ARBA00022679"/>
    </source>
</evidence>
<dbReference type="SFLD" id="SFLDG01062">
    <property type="entry name" value="methyltransferase_(Class_A)"/>
    <property type="match status" value="1"/>
</dbReference>
<feature type="domain" description="Radical SAM core" evidence="12">
    <location>
        <begin position="115"/>
        <end position="386"/>
    </location>
</feature>
<dbReference type="RefSeq" id="XP_044564185.1">
    <property type="nucleotide sequence ID" value="XM_044704941.1"/>
</dbReference>
<keyword evidence="8" id="KW-0479">Metal-binding</keyword>
<name>A0A6A5BXX5_NAEFO</name>
<dbReference type="PIRSF" id="PIRSF006004">
    <property type="entry name" value="CHP00048"/>
    <property type="match status" value="1"/>
</dbReference>
<evidence type="ECO:0000256" key="3">
    <source>
        <dbReference type="ARBA" id="ARBA00022485"/>
    </source>
</evidence>
<evidence type="ECO:0000256" key="9">
    <source>
        <dbReference type="ARBA" id="ARBA00023004"/>
    </source>
</evidence>
<gene>
    <name evidence="13" type="ORF">FDP41_001815</name>
</gene>
<dbReference type="InterPro" id="IPR004383">
    <property type="entry name" value="rRNA_lsu_MTrfase_RlmN/Cfr"/>
</dbReference>
<keyword evidence="9" id="KW-0408">Iron</keyword>
<dbReference type="GO" id="GO:0008173">
    <property type="term" value="F:RNA methyltransferase activity"/>
    <property type="evidence" value="ECO:0007669"/>
    <property type="project" value="InterPro"/>
</dbReference>
<comment type="cofactor">
    <cofactor evidence="1">
        <name>[4Fe-4S] cluster</name>
        <dbReference type="ChEBI" id="CHEBI:49883"/>
    </cofactor>
</comment>
<accession>A0A6A5BXX5</accession>
<dbReference type="GO" id="GO:0046872">
    <property type="term" value="F:metal ion binding"/>
    <property type="evidence" value="ECO:0007669"/>
    <property type="project" value="UniProtKB-KW"/>
</dbReference>
<dbReference type="AlphaFoldDB" id="A0A6A5BXX5"/>
<dbReference type="SFLD" id="SFLDF00275">
    <property type="entry name" value="adenosine_C2_methyltransferase"/>
    <property type="match status" value="1"/>
</dbReference>
<dbReference type="VEuPathDB" id="AmoebaDB:NfTy_055600"/>
<keyword evidence="11" id="KW-0496">Mitochondrion</keyword>
<dbReference type="VEuPathDB" id="AmoebaDB:NF0103530"/>
<evidence type="ECO:0000256" key="8">
    <source>
        <dbReference type="ARBA" id="ARBA00022723"/>
    </source>
</evidence>
<keyword evidence="5" id="KW-0489">Methyltransferase</keyword>
<dbReference type="PANTHER" id="PTHR30544:SF5">
    <property type="entry name" value="RADICAL SAM CORE DOMAIN-CONTAINING PROTEIN"/>
    <property type="match status" value="1"/>
</dbReference>
<organism evidence="13 14">
    <name type="scientific">Naegleria fowleri</name>
    <name type="common">Brain eating amoeba</name>
    <dbReference type="NCBI Taxonomy" id="5763"/>
    <lineage>
        <taxon>Eukaryota</taxon>
        <taxon>Discoba</taxon>
        <taxon>Heterolobosea</taxon>
        <taxon>Tetramitia</taxon>
        <taxon>Eutetramitia</taxon>
        <taxon>Vahlkampfiidae</taxon>
        <taxon>Naegleria</taxon>
    </lineage>
</organism>
<dbReference type="PROSITE" id="PS51918">
    <property type="entry name" value="RADICAL_SAM"/>
    <property type="match status" value="1"/>
</dbReference>
<dbReference type="Proteomes" id="UP000444721">
    <property type="component" value="Unassembled WGS sequence"/>
</dbReference>
<keyword evidence="3" id="KW-0004">4Fe-4S</keyword>
<dbReference type="Pfam" id="PF04055">
    <property type="entry name" value="Radical_SAM"/>
    <property type="match status" value="1"/>
</dbReference>
<keyword evidence="6" id="KW-0808">Transferase</keyword>
<keyword evidence="10" id="KW-0411">Iron-sulfur</keyword>
<dbReference type="InterPro" id="IPR040072">
    <property type="entry name" value="Methyltransferase_A"/>
</dbReference>
<evidence type="ECO:0000256" key="11">
    <source>
        <dbReference type="ARBA" id="ARBA00023128"/>
    </source>
</evidence>
<reference evidence="13 14" key="1">
    <citation type="journal article" date="2019" name="Sci. Rep.">
        <title>Nanopore sequencing improves the draft genome of the human pathogenic amoeba Naegleria fowleri.</title>
        <authorList>
            <person name="Liechti N."/>
            <person name="Schurch N."/>
            <person name="Bruggmann R."/>
            <person name="Wittwer M."/>
        </authorList>
    </citation>
    <scope>NUCLEOTIDE SEQUENCE [LARGE SCALE GENOMIC DNA]</scope>
    <source>
        <strain evidence="13 14">ATCC 30894</strain>
    </source>
</reference>
<evidence type="ECO:0000313" key="14">
    <source>
        <dbReference type="Proteomes" id="UP000444721"/>
    </source>
</evidence>
<evidence type="ECO:0000259" key="12">
    <source>
        <dbReference type="PROSITE" id="PS51918"/>
    </source>
</evidence>
<comment type="caution">
    <text evidence="13">The sequence shown here is derived from an EMBL/GenBank/DDBJ whole genome shotgun (WGS) entry which is preliminary data.</text>
</comment>
<dbReference type="InterPro" id="IPR007197">
    <property type="entry name" value="rSAM"/>
</dbReference>
<evidence type="ECO:0000256" key="1">
    <source>
        <dbReference type="ARBA" id="ARBA00001966"/>
    </source>
</evidence>
<proteinExistence type="predicted"/>
<evidence type="ECO:0000256" key="10">
    <source>
        <dbReference type="ARBA" id="ARBA00023014"/>
    </source>
</evidence>
<dbReference type="Gene3D" id="3.20.20.70">
    <property type="entry name" value="Aldolase class I"/>
    <property type="match status" value="1"/>
</dbReference>
<dbReference type="OMA" id="GTIKWAM"/>
<keyword evidence="4" id="KW-0963">Cytoplasm</keyword>
<keyword evidence="7" id="KW-0949">S-adenosyl-L-methionine</keyword>
<dbReference type="GeneID" id="68109033"/>
<dbReference type="EMBL" id="VFQX01000027">
    <property type="protein sequence ID" value="KAF0979472.1"/>
    <property type="molecule type" value="Genomic_DNA"/>
</dbReference>
<evidence type="ECO:0000256" key="7">
    <source>
        <dbReference type="ARBA" id="ARBA00022691"/>
    </source>
</evidence>
<dbReference type="Gene3D" id="1.10.150.530">
    <property type="match status" value="1"/>
</dbReference>
<dbReference type="GO" id="GO:0030488">
    <property type="term" value="P:tRNA methylation"/>
    <property type="evidence" value="ECO:0007669"/>
    <property type="project" value="TreeGrafter"/>
</dbReference>